<dbReference type="PANTHER" id="PTHR43316">
    <property type="entry name" value="HYDROLASE, HALOACID DELAHOGENASE-RELATED"/>
    <property type="match status" value="1"/>
</dbReference>
<dbReference type="Pfam" id="PF00702">
    <property type="entry name" value="Hydrolase"/>
    <property type="match status" value="1"/>
</dbReference>
<evidence type="ECO:0000256" key="1">
    <source>
        <dbReference type="ARBA" id="ARBA00022801"/>
    </source>
</evidence>
<accession>A0A0P9FEN5</accession>
<dbReference type="Proteomes" id="UP000050509">
    <property type="component" value="Unassembled WGS sequence"/>
</dbReference>
<proteinExistence type="predicted"/>
<dbReference type="NCBIfam" id="TIGR01549">
    <property type="entry name" value="HAD-SF-IA-v1"/>
    <property type="match status" value="1"/>
</dbReference>
<evidence type="ECO:0000313" key="3">
    <source>
        <dbReference type="Proteomes" id="UP000050509"/>
    </source>
</evidence>
<reference evidence="2 3" key="1">
    <citation type="submission" date="2015-09" db="EMBL/GenBank/DDBJ databases">
        <title>Draft genome sequence of Kouleothrix aurantiaca JCM 19913.</title>
        <authorList>
            <person name="Hemp J."/>
        </authorList>
    </citation>
    <scope>NUCLEOTIDE SEQUENCE [LARGE SCALE GENOMIC DNA]</scope>
    <source>
        <strain evidence="2 3">COM-B</strain>
    </source>
</reference>
<keyword evidence="3" id="KW-1185">Reference proteome</keyword>
<dbReference type="InterPro" id="IPR023214">
    <property type="entry name" value="HAD_sf"/>
</dbReference>
<comment type="caution">
    <text evidence="2">The sequence shown here is derived from an EMBL/GenBank/DDBJ whole genome shotgun (WGS) entry which is preliminary data.</text>
</comment>
<name>A0A0P9FEN5_9CHLR</name>
<dbReference type="AlphaFoldDB" id="A0A0P9FEN5"/>
<dbReference type="Gene3D" id="3.40.50.1000">
    <property type="entry name" value="HAD superfamily/HAD-like"/>
    <property type="match status" value="1"/>
</dbReference>
<dbReference type="Gene3D" id="1.10.150.750">
    <property type="match status" value="1"/>
</dbReference>
<protein>
    <submittedName>
        <fullName evidence="2">Haloacid dehalogenase</fullName>
    </submittedName>
</protein>
<dbReference type="PANTHER" id="PTHR43316:SF9">
    <property type="entry name" value="ACID DEHALOGENASE, PUTATIVE (AFU_ORTHOLOGUE AFUA_6G14460)-RELATED"/>
    <property type="match status" value="1"/>
</dbReference>
<evidence type="ECO:0000313" key="2">
    <source>
        <dbReference type="EMBL" id="KPV51464.1"/>
    </source>
</evidence>
<gene>
    <name evidence="2" type="ORF">SE17_21030</name>
</gene>
<organism evidence="2 3">
    <name type="scientific">Kouleothrix aurantiaca</name>
    <dbReference type="NCBI Taxonomy" id="186479"/>
    <lineage>
        <taxon>Bacteria</taxon>
        <taxon>Bacillati</taxon>
        <taxon>Chloroflexota</taxon>
        <taxon>Chloroflexia</taxon>
        <taxon>Chloroflexales</taxon>
        <taxon>Roseiflexineae</taxon>
        <taxon>Roseiflexaceae</taxon>
        <taxon>Kouleothrix</taxon>
    </lineage>
</organism>
<dbReference type="SUPFAM" id="SSF56784">
    <property type="entry name" value="HAD-like"/>
    <property type="match status" value="1"/>
</dbReference>
<dbReference type="InterPro" id="IPR006439">
    <property type="entry name" value="HAD-SF_hydro_IA"/>
</dbReference>
<dbReference type="InterPro" id="IPR036412">
    <property type="entry name" value="HAD-like_sf"/>
</dbReference>
<dbReference type="GO" id="GO:0016787">
    <property type="term" value="F:hydrolase activity"/>
    <property type="evidence" value="ECO:0007669"/>
    <property type="project" value="UniProtKB-KW"/>
</dbReference>
<dbReference type="SFLD" id="SFLDG01129">
    <property type="entry name" value="C1.5:_HAD__Beta-PGM__Phosphata"/>
    <property type="match status" value="1"/>
</dbReference>
<sequence length="228" mass="25157">MPAPYDSITFDCYGTLIDWRRGISRAFLDEASAAGVADELELDAERVLGIYHEVEPQVQAESFRSYRAVLAETALRVAEFVGWEMDAAAAERFAASVPGWPPFADTDVALQRLASAGYTLGILSNVDDDLLAGTLQHFSAPFELIVTAEQVRSYKPGHAHFEAARERIGGRRWLHAAQSLFHDIRPCNELNIPAVWVNRLDETRAPGDPTPLHTVPSLAALADWLESQ</sequence>
<keyword evidence="1" id="KW-0378">Hydrolase</keyword>
<dbReference type="SFLD" id="SFLDS00003">
    <property type="entry name" value="Haloacid_Dehalogenase"/>
    <property type="match status" value="1"/>
</dbReference>
<dbReference type="EMBL" id="LJCR01000903">
    <property type="protein sequence ID" value="KPV51464.1"/>
    <property type="molecule type" value="Genomic_DNA"/>
</dbReference>
<dbReference type="InterPro" id="IPR051540">
    <property type="entry name" value="S-2-haloacid_dehalogenase"/>
</dbReference>